<dbReference type="RefSeq" id="WP_077077426.1">
    <property type="nucleotide sequence ID" value="NZ_FUEZ01000003.1"/>
</dbReference>
<reference evidence="14 15" key="1">
    <citation type="submission" date="2017-01" db="EMBL/GenBank/DDBJ databases">
        <authorList>
            <consortium name="Urmite Genomes"/>
        </authorList>
    </citation>
    <scope>NUCLEOTIDE SEQUENCE [LARGE SCALE GENOMIC DNA]</scope>
    <source>
        <strain evidence="14 15">AB215</strain>
    </source>
</reference>
<dbReference type="NCBIfam" id="TIGR00221">
    <property type="entry name" value="nagA"/>
    <property type="match status" value="1"/>
</dbReference>
<evidence type="ECO:0000256" key="6">
    <source>
        <dbReference type="ARBA" id="ARBA00023277"/>
    </source>
</evidence>
<dbReference type="InterPro" id="IPR032466">
    <property type="entry name" value="Metal_Hydrolase"/>
</dbReference>
<accession>A0A2U3P3X0</accession>
<protein>
    <recommendedName>
        <fullName evidence="3">N-acetylglucosamine-6-phosphate deacetylase</fullName>
        <ecNumber evidence="2">3.5.1.25</ecNumber>
    </recommendedName>
</protein>
<dbReference type="InterPro" id="IPR006680">
    <property type="entry name" value="Amidohydro-rel"/>
</dbReference>
<dbReference type="SUPFAM" id="SSF51338">
    <property type="entry name" value="Composite domain of metallo-dependent hydrolases"/>
    <property type="match status" value="1"/>
</dbReference>
<feature type="active site" description="Proton donor/acceptor" evidence="10">
    <location>
        <position position="266"/>
    </location>
</feature>
<evidence type="ECO:0000256" key="5">
    <source>
        <dbReference type="ARBA" id="ARBA00022801"/>
    </source>
</evidence>
<evidence type="ECO:0000256" key="11">
    <source>
        <dbReference type="PIRSR" id="PIRSR038994-2"/>
    </source>
</evidence>
<dbReference type="FunFam" id="3.20.20.140:FF:000004">
    <property type="entry name" value="N-acetylglucosamine-6-phosphate deacetylase"/>
    <property type="match status" value="1"/>
</dbReference>
<keyword evidence="6 9" id="KW-0119">Carbohydrate metabolism</keyword>
<dbReference type="Proteomes" id="UP000240424">
    <property type="component" value="Unassembled WGS sequence"/>
</dbReference>
<comment type="cofactor">
    <cofactor evidence="12">
        <name>a divalent metal cation</name>
        <dbReference type="ChEBI" id="CHEBI:60240"/>
    </cofactor>
    <text evidence="12">Binds 1 divalent metal cation per subunit.</text>
</comment>
<evidence type="ECO:0000256" key="12">
    <source>
        <dbReference type="PIRSR" id="PIRSR038994-3"/>
    </source>
</evidence>
<feature type="binding site" evidence="11">
    <location>
        <position position="219"/>
    </location>
    <ligand>
        <name>substrate</name>
    </ligand>
</feature>
<evidence type="ECO:0000256" key="2">
    <source>
        <dbReference type="ARBA" id="ARBA00011899"/>
    </source>
</evidence>
<evidence type="ECO:0000256" key="4">
    <source>
        <dbReference type="ARBA" id="ARBA00022723"/>
    </source>
</evidence>
<dbReference type="GO" id="GO:0008448">
    <property type="term" value="F:N-acetylglucosamine-6-phosphate deacetylase activity"/>
    <property type="evidence" value="ECO:0007669"/>
    <property type="project" value="UniProtKB-EC"/>
</dbReference>
<dbReference type="OrthoDB" id="9776488at2"/>
<keyword evidence="15" id="KW-1185">Reference proteome</keyword>
<dbReference type="InterPro" id="IPR003764">
    <property type="entry name" value="GlcNAc_6-P_deAcase"/>
</dbReference>
<evidence type="ECO:0000256" key="9">
    <source>
        <dbReference type="PIRNR" id="PIRNR038994"/>
    </source>
</evidence>
<dbReference type="InterPro" id="IPR011059">
    <property type="entry name" value="Metal-dep_hydrolase_composite"/>
</dbReference>
<dbReference type="GO" id="GO:0046872">
    <property type="term" value="F:metal ion binding"/>
    <property type="evidence" value="ECO:0007669"/>
    <property type="project" value="UniProtKB-KW"/>
</dbReference>
<keyword evidence="4 12" id="KW-0479">Metal-binding</keyword>
<dbReference type="PANTHER" id="PTHR11113">
    <property type="entry name" value="N-ACETYLGLUCOSAMINE-6-PHOSPHATE DEACETYLASE"/>
    <property type="match status" value="1"/>
</dbReference>
<feature type="binding site" evidence="12">
    <location>
        <position position="121"/>
    </location>
    <ligand>
        <name>Zn(2+)</name>
        <dbReference type="ChEBI" id="CHEBI:29105"/>
    </ligand>
</feature>
<name>A0A2U3P3X0_9MYCO</name>
<comment type="similarity">
    <text evidence="1 9">Belongs to the metallo-dependent hydrolases superfamily. NagA family.</text>
</comment>
<organism evidence="14 15">
    <name type="scientific">Mycobacterium numidiamassiliense</name>
    <dbReference type="NCBI Taxonomy" id="1841861"/>
    <lineage>
        <taxon>Bacteria</taxon>
        <taxon>Bacillati</taxon>
        <taxon>Actinomycetota</taxon>
        <taxon>Actinomycetes</taxon>
        <taxon>Mycobacteriales</taxon>
        <taxon>Mycobacteriaceae</taxon>
        <taxon>Mycobacterium</taxon>
    </lineage>
</organism>
<evidence type="ECO:0000256" key="10">
    <source>
        <dbReference type="PIRSR" id="PIRSR038994-1"/>
    </source>
</evidence>
<dbReference type="CDD" id="cd00854">
    <property type="entry name" value="NagA"/>
    <property type="match status" value="1"/>
</dbReference>
<feature type="binding site" evidence="11">
    <location>
        <begin position="211"/>
        <end position="212"/>
    </location>
    <ligand>
        <name>substrate</name>
    </ligand>
</feature>
<dbReference type="EC" id="3.5.1.25" evidence="2"/>
<evidence type="ECO:0000256" key="3">
    <source>
        <dbReference type="ARBA" id="ARBA00018029"/>
    </source>
</evidence>
<evidence type="ECO:0000256" key="7">
    <source>
        <dbReference type="ARBA" id="ARBA00047647"/>
    </source>
</evidence>
<comment type="pathway">
    <text evidence="8">Amino-sugar metabolism; N-acetylneuraminate degradation; D-fructose 6-phosphate from N-acetylneuraminate: step 4/5.</text>
</comment>
<dbReference type="GO" id="GO:0006046">
    <property type="term" value="P:N-acetylglucosamine catabolic process"/>
    <property type="evidence" value="ECO:0007669"/>
    <property type="project" value="TreeGrafter"/>
</dbReference>
<evidence type="ECO:0000313" key="14">
    <source>
        <dbReference type="EMBL" id="SPM38461.1"/>
    </source>
</evidence>
<feature type="binding site" evidence="11">
    <location>
        <begin position="300"/>
        <end position="302"/>
    </location>
    <ligand>
        <name>substrate</name>
    </ligand>
</feature>
<sequence>MALIGAGPVVLDGQIRRPGWLRTSHRRIVDCGPGAPPGPVDNDFPDCVVVPGFIDMHVHGGGGASYMEAGQIGEAAAFHLRHGTTTTLASLVTAAPAELLAGVRALADATRRGRIAGIHLEGPWLSRARCGAHDHTLMRDPDPAEIDDVLTAGDGAIRMVTLAPELPGSDDAIRRFVDANVVVAIGHTDATYEQTKRAMALGATVGTHLFNAMAPLDHREPGPALALLEDPGVIVELIADGVHVHPAVVAAVIRAAGPGRVAAITDAIAAAGCADGAFQLGTVGIDVVSGVARVRGASTIAGSTATMDTLFRNLVALGSDPDASLATAVQMTSATPARALRLRHAGRLRADYDANLVVLDRDLRVGAVMERGTWR</sequence>
<keyword evidence="5 9" id="KW-0378">Hydrolase</keyword>
<evidence type="ECO:0000256" key="8">
    <source>
        <dbReference type="ARBA" id="ARBA00060590"/>
    </source>
</evidence>
<dbReference type="SUPFAM" id="SSF51556">
    <property type="entry name" value="Metallo-dependent hydrolases"/>
    <property type="match status" value="1"/>
</dbReference>
<dbReference type="STRING" id="1841861.GCA_900157365_04841"/>
<feature type="binding site" evidence="12">
    <location>
        <position position="208"/>
    </location>
    <ligand>
        <name>Zn(2+)</name>
        <dbReference type="ChEBI" id="CHEBI:29105"/>
    </ligand>
</feature>
<feature type="binding site" evidence="12">
    <location>
        <position position="187"/>
    </location>
    <ligand>
        <name>Zn(2+)</name>
        <dbReference type="ChEBI" id="CHEBI:29105"/>
    </ligand>
</feature>
<feature type="binding site" evidence="11">
    <location>
        <position position="243"/>
    </location>
    <ligand>
        <name>substrate</name>
    </ligand>
</feature>
<dbReference type="PIRSF" id="PIRSF038994">
    <property type="entry name" value="NagA"/>
    <property type="match status" value="1"/>
</dbReference>
<proteinExistence type="inferred from homology"/>
<feature type="binding site" evidence="11">
    <location>
        <position position="132"/>
    </location>
    <ligand>
        <name>substrate</name>
    </ligand>
</feature>
<evidence type="ECO:0000259" key="13">
    <source>
        <dbReference type="Pfam" id="PF01979"/>
    </source>
</evidence>
<dbReference type="EMBL" id="FUEZ01000003">
    <property type="protein sequence ID" value="SPM38461.1"/>
    <property type="molecule type" value="Genomic_DNA"/>
</dbReference>
<dbReference type="AlphaFoldDB" id="A0A2U3P3X0"/>
<gene>
    <name evidence="14" type="ORF">MNAB215_638</name>
</gene>
<evidence type="ECO:0000256" key="1">
    <source>
        <dbReference type="ARBA" id="ARBA00010716"/>
    </source>
</evidence>
<dbReference type="PANTHER" id="PTHR11113:SF14">
    <property type="entry name" value="N-ACETYLGLUCOSAMINE-6-PHOSPHATE DEACETYLASE"/>
    <property type="match status" value="1"/>
</dbReference>
<feature type="domain" description="Amidohydrolase-related" evidence="13">
    <location>
        <begin position="48"/>
        <end position="361"/>
    </location>
</feature>
<dbReference type="Gene3D" id="2.30.40.10">
    <property type="entry name" value="Urease, subunit C, domain 1"/>
    <property type="match status" value="1"/>
</dbReference>
<comment type="catalytic activity">
    <reaction evidence="7">
        <text>N-acetyl-D-glucosamine 6-phosphate + H2O = D-glucosamine 6-phosphate + acetate</text>
        <dbReference type="Rhea" id="RHEA:22936"/>
        <dbReference type="ChEBI" id="CHEBI:15377"/>
        <dbReference type="ChEBI" id="CHEBI:30089"/>
        <dbReference type="ChEBI" id="CHEBI:57513"/>
        <dbReference type="ChEBI" id="CHEBI:58725"/>
        <dbReference type="EC" id="3.5.1.25"/>
    </reaction>
</comment>
<dbReference type="Gene3D" id="3.20.20.140">
    <property type="entry name" value="Metal-dependent hydrolases"/>
    <property type="match status" value="1"/>
</dbReference>
<evidence type="ECO:0000313" key="15">
    <source>
        <dbReference type="Proteomes" id="UP000240424"/>
    </source>
</evidence>
<dbReference type="Pfam" id="PF01979">
    <property type="entry name" value="Amidohydro_1"/>
    <property type="match status" value="1"/>
</dbReference>